<keyword evidence="4" id="KW-1185">Reference proteome</keyword>
<keyword evidence="1" id="KW-0175">Coiled coil</keyword>
<protein>
    <submittedName>
        <fullName evidence="3">Uncharacterized protein</fullName>
    </submittedName>
</protein>
<organism evidence="3 4">
    <name type="scientific">Lepidopterella palustris CBS 459.81</name>
    <dbReference type="NCBI Taxonomy" id="1314670"/>
    <lineage>
        <taxon>Eukaryota</taxon>
        <taxon>Fungi</taxon>
        <taxon>Dikarya</taxon>
        <taxon>Ascomycota</taxon>
        <taxon>Pezizomycotina</taxon>
        <taxon>Dothideomycetes</taxon>
        <taxon>Pleosporomycetidae</taxon>
        <taxon>Mytilinidiales</taxon>
        <taxon>Argynnaceae</taxon>
        <taxon>Lepidopterella</taxon>
    </lineage>
</organism>
<proteinExistence type="predicted"/>
<reference evidence="3 4" key="1">
    <citation type="journal article" date="2016" name="Nat. Commun.">
        <title>Ectomycorrhizal ecology is imprinted in the genome of the dominant symbiotic fungus Cenococcum geophilum.</title>
        <authorList>
            <consortium name="DOE Joint Genome Institute"/>
            <person name="Peter M."/>
            <person name="Kohler A."/>
            <person name="Ohm R.A."/>
            <person name="Kuo A."/>
            <person name="Krutzmann J."/>
            <person name="Morin E."/>
            <person name="Arend M."/>
            <person name="Barry K.W."/>
            <person name="Binder M."/>
            <person name="Choi C."/>
            <person name="Clum A."/>
            <person name="Copeland A."/>
            <person name="Grisel N."/>
            <person name="Haridas S."/>
            <person name="Kipfer T."/>
            <person name="LaButti K."/>
            <person name="Lindquist E."/>
            <person name="Lipzen A."/>
            <person name="Maire R."/>
            <person name="Meier B."/>
            <person name="Mihaltcheva S."/>
            <person name="Molinier V."/>
            <person name="Murat C."/>
            <person name="Poggeler S."/>
            <person name="Quandt C.A."/>
            <person name="Sperisen C."/>
            <person name="Tritt A."/>
            <person name="Tisserant E."/>
            <person name="Crous P.W."/>
            <person name="Henrissat B."/>
            <person name="Nehls U."/>
            <person name="Egli S."/>
            <person name="Spatafora J.W."/>
            <person name="Grigoriev I.V."/>
            <person name="Martin F.M."/>
        </authorList>
    </citation>
    <scope>NUCLEOTIDE SEQUENCE [LARGE SCALE GENOMIC DNA]</scope>
    <source>
        <strain evidence="3 4">CBS 459.81</strain>
    </source>
</reference>
<dbReference type="Proteomes" id="UP000250266">
    <property type="component" value="Unassembled WGS sequence"/>
</dbReference>
<name>A0A8E2EB93_9PEZI</name>
<gene>
    <name evidence="3" type="ORF">K432DRAFT_392715</name>
</gene>
<accession>A0A8E2EB93</accession>
<feature type="region of interest" description="Disordered" evidence="2">
    <location>
        <begin position="262"/>
        <end position="402"/>
    </location>
</feature>
<dbReference type="EMBL" id="KV744944">
    <property type="protein sequence ID" value="OCK80811.1"/>
    <property type="molecule type" value="Genomic_DNA"/>
</dbReference>
<evidence type="ECO:0000256" key="1">
    <source>
        <dbReference type="SAM" id="Coils"/>
    </source>
</evidence>
<feature type="compositionally biased region" description="Polar residues" evidence="2">
    <location>
        <begin position="300"/>
        <end position="330"/>
    </location>
</feature>
<feature type="coiled-coil region" evidence="1">
    <location>
        <begin position="37"/>
        <end position="71"/>
    </location>
</feature>
<feature type="compositionally biased region" description="Basic and acidic residues" evidence="2">
    <location>
        <begin position="381"/>
        <end position="402"/>
    </location>
</feature>
<dbReference type="AlphaFoldDB" id="A0A8E2EB93"/>
<evidence type="ECO:0000256" key="2">
    <source>
        <dbReference type="SAM" id="MobiDB-lite"/>
    </source>
</evidence>
<evidence type="ECO:0000313" key="3">
    <source>
        <dbReference type="EMBL" id="OCK80811.1"/>
    </source>
</evidence>
<sequence length="402" mass="43868">MPFRSQNHVRVPSLYPVCMLEFYRRKREEEEGWIAMKRDMDLEAKELKEEIRAINARGRKAQEEAQAEEELTKALQGAAKRGEGEAPEAMTTPELFGLDMSSSTALEVFVVEKFGLQLRMRAVESSLPAFGCSTWFVKALGVFTMFSGFYKQPSPLKTRFFSGRTANTDTTFSYSLAMEQPPEKTDSDMALLMAVYLSLGGPNVDWSRVAHHLNNGTTAEHVEGRFKDMMSNHPIFSRLGNSTAASSPTTTTVTTETNTAFSTLSHSEHTPGTLGASSVVSNDGEGIATEPLRPRRASSRVASTNTQQAHPTGTTSSSMITKDLLTSTSLDRGLVEKKGAADTPTRVTRSHSRGASDSEGGTVKSAKDTGPENLGKRKRGDKVGGGENKRPKEMDPIKEEGD</sequence>
<evidence type="ECO:0000313" key="4">
    <source>
        <dbReference type="Proteomes" id="UP000250266"/>
    </source>
</evidence>